<dbReference type="Pfam" id="PF09299">
    <property type="entry name" value="Mu-transpos_C"/>
    <property type="match status" value="1"/>
</dbReference>
<dbReference type="InterPro" id="IPR015378">
    <property type="entry name" value="Transposase-like_Mu_C"/>
</dbReference>
<proteinExistence type="predicted"/>
<name>A0A418WUN0_9PROT</name>
<dbReference type="SUPFAM" id="SSF53098">
    <property type="entry name" value="Ribonuclease H-like"/>
    <property type="match status" value="1"/>
</dbReference>
<protein>
    <recommendedName>
        <fullName evidence="1">Integrase catalytic domain-containing protein</fullName>
    </recommendedName>
</protein>
<sequence>MKAWVTIGEIASALGLSKRAAEIRAEAGWAYSEQTLPTGNRRRIYDVKALPADVRDALTSAALRRVGADLALKLAPPVPAAVLGELSAGPKAAQRRDVKVAIFEAYERFRASLGYTDRKAWPVFAAFYIHAVAAVKMTLAVDGPEAISKLPKWVFEAHPKMSAATIRRICEHIRKGQVARLAGAYRNRAGSGVLDRGAAGEIKTAILAMITMQPHLSIETLRTQIVARFGIEVEWATNQGELTKRAPLPGLRQFQRYVDRLKEDHAGLILRETNPDAWKGRNRFAFGTQPTGKGLNDIWLIDASPADILLLDGRHSVYVLLDLWSRRMMVLVTKTPRAEAVVALLRAAILAWGVPNEVRTDNGSDFLAMRVRGVLRMLKIEHDVARAYTPEDKAHVERAIGTLQHNLMPQLPGFIGHNVTDRTAIENRKSFAARLGETPEETFCVELDQARLQGRINDWVEIYYDRDEHGGLNGLSPFAQAASYTGTVRRVESERALDMLLMELPGGEGFRKVSKKGIRLENASFWGPGLEVGHKVRVRLDPVDMGRVYVYTADDDAFVCVAENPERLGIDRAKMAARAKAVQAEKIKLERAALRRSKAGFKKDLLEATLDAARERMAPVVAFPRPTETYTTPALAAAADAAGEAPAPAPVVAVQPLAPAQIISLGRSPTAIDAEQDAKHRRYAEWKALSARIAAGEELNEGDARWHLRYGRDAECRALVLIERLEAEGKVTGSRSA</sequence>
<dbReference type="InterPro" id="IPR012337">
    <property type="entry name" value="RNaseH-like_sf"/>
</dbReference>
<dbReference type="Gene3D" id="3.30.420.10">
    <property type="entry name" value="Ribonuclease H-like superfamily/Ribonuclease H"/>
    <property type="match status" value="1"/>
</dbReference>
<dbReference type="InterPro" id="IPR036397">
    <property type="entry name" value="RNaseH_sf"/>
</dbReference>
<dbReference type="AlphaFoldDB" id="A0A418WUN0"/>
<evidence type="ECO:0000313" key="3">
    <source>
        <dbReference type="Proteomes" id="UP000284605"/>
    </source>
</evidence>
<organism evidence="2 3">
    <name type="scientific">Oleomonas cavernae</name>
    <dbReference type="NCBI Taxonomy" id="2320859"/>
    <lineage>
        <taxon>Bacteria</taxon>
        <taxon>Pseudomonadati</taxon>
        <taxon>Pseudomonadota</taxon>
        <taxon>Alphaproteobacteria</taxon>
        <taxon>Acetobacterales</taxon>
        <taxon>Acetobacteraceae</taxon>
        <taxon>Oleomonas</taxon>
    </lineage>
</organism>
<dbReference type="InterPro" id="IPR009004">
    <property type="entry name" value="Transposase_Mu_C"/>
</dbReference>
<accession>A0A418WUN0</accession>
<keyword evidence="3" id="KW-1185">Reference proteome</keyword>
<dbReference type="InterPro" id="IPR001584">
    <property type="entry name" value="Integrase_cat-core"/>
</dbReference>
<dbReference type="SUPFAM" id="SSF50610">
    <property type="entry name" value="mu transposase, C-terminal domain"/>
    <property type="match status" value="1"/>
</dbReference>
<evidence type="ECO:0000259" key="1">
    <source>
        <dbReference type="PROSITE" id="PS50994"/>
    </source>
</evidence>
<dbReference type="Pfam" id="PF00665">
    <property type="entry name" value="rve"/>
    <property type="match status" value="1"/>
</dbReference>
<comment type="caution">
    <text evidence="2">The sequence shown here is derived from an EMBL/GenBank/DDBJ whole genome shotgun (WGS) entry which is preliminary data.</text>
</comment>
<feature type="domain" description="Integrase catalytic" evidence="1">
    <location>
        <begin position="286"/>
        <end position="485"/>
    </location>
</feature>
<evidence type="ECO:0000313" key="2">
    <source>
        <dbReference type="EMBL" id="RJF94839.1"/>
    </source>
</evidence>
<reference evidence="2 3" key="1">
    <citation type="submission" date="2018-09" db="EMBL/GenBank/DDBJ databases">
        <authorList>
            <person name="Zhu H."/>
        </authorList>
    </citation>
    <scope>NUCLEOTIDE SEQUENCE [LARGE SCALE GENOMIC DNA]</scope>
    <source>
        <strain evidence="2 3">K1W22B-8</strain>
    </source>
</reference>
<dbReference type="PANTHER" id="PTHR35004">
    <property type="entry name" value="TRANSPOSASE RV3428C-RELATED"/>
    <property type="match status" value="1"/>
</dbReference>
<dbReference type="GO" id="GO:0015074">
    <property type="term" value="P:DNA integration"/>
    <property type="evidence" value="ECO:0007669"/>
    <property type="project" value="InterPro"/>
</dbReference>
<dbReference type="GO" id="GO:0003676">
    <property type="term" value="F:nucleic acid binding"/>
    <property type="evidence" value="ECO:0007669"/>
    <property type="project" value="InterPro"/>
</dbReference>
<dbReference type="EMBL" id="QYUK01000008">
    <property type="protein sequence ID" value="RJF94839.1"/>
    <property type="molecule type" value="Genomic_DNA"/>
</dbReference>
<gene>
    <name evidence="2" type="ORF">D3874_03220</name>
</gene>
<dbReference type="Proteomes" id="UP000284605">
    <property type="component" value="Unassembled WGS sequence"/>
</dbReference>
<dbReference type="PANTHER" id="PTHR35004:SF7">
    <property type="entry name" value="INTEGRASE PROTEIN"/>
    <property type="match status" value="1"/>
</dbReference>
<dbReference type="PROSITE" id="PS50994">
    <property type="entry name" value="INTEGRASE"/>
    <property type="match status" value="1"/>
</dbReference>